<dbReference type="PROSITE" id="PS51048">
    <property type="entry name" value="SGS"/>
    <property type="match status" value="1"/>
</dbReference>
<dbReference type="InterPro" id="IPR008978">
    <property type="entry name" value="HSP20-like_chaperone"/>
</dbReference>
<feature type="domain" description="SGS" evidence="2">
    <location>
        <begin position="144"/>
        <end position="236"/>
    </location>
</feature>
<evidence type="ECO:0000313" key="5">
    <source>
        <dbReference type="Proteomes" id="UP000694388"/>
    </source>
</evidence>
<dbReference type="Ensembl" id="ENSEBUT00000020286.1">
    <property type="protein sequence ID" value="ENSEBUP00000019710.1"/>
    <property type="gene ID" value="ENSEBUG00000012246.1"/>
</dbReference>
<dbReference type="PROSITE" id="PS51203">
    <property type="entry name" value="CS"/>
    <property type="match status" value="1"/>
</dbReference>
<dbReference type="InterPro" id="IPR044563">
    <property type="entry name" value="Sgt1-like"/>
</dbReference>
<dbReference type="GO" id="GO:0005737">
    <property type="term" value="C:cytoplasm"/>
    <property type="evidence" value="ECO:0007669"/>
    <property type="project" value="UniProtKB-ARBA"/>
</dbReference>
<organism evidence="4 5">
    <name type="scientific">Eptatretus burgeri</name>
    <name type="common">Inshore hagfish</name>
    <dbReference type="NCBI Taxonomy" id="7764"/>
    <lineage>
        <taxon>Eukaryota</taxon>
        <taxon>Metazoa</taxon>
        <taxon>Chordata</taxon>
        <taxon>Craniata</taxon>
        <taxon>Vertebrata</taxon>
        <taxon>Cyclostomata</taxon>
        <taxon>Myxini</taxon>
        <taxon>Myxiniformes</taxon>
        <taxon>Myxinidae</taxon>
        <taxon>Eptatretinae</taxon>
        <taxon>Eptatretus</taxon>
    </lineage>
</organism>
<evidence type="ECO:0000259" key="3">
    <source>
        <dbReference type="PROSITE" id="PS51203"/>
    </source>
</evidence>
<dbReference type="Pfam" id="PF04969">
    <property type="entry name" value="CS"/>
    <property type="match status" value="1"/>
</dbReference>
<name>A0A8C4WYJ6_EPTBU</name>
<dbReference type="InterPro" id="IPR007699">
    <property type="entry name" value="SGS_dom"/>
</dbReference>
<dbReference type="OMA" id="KVHMTAD"/>
<dbReference type="GO" id="GO:0051087">
    <property type="term" value="F:protein-folding chaperone binding"/>
    <property type="evidence" value="ECO:0007669"/>
    <property type="project" value="InterPro"/>
</dbReference>
<dbReference type="PANTHER" id="PTHR45862">
    <property type="entry name" value="PROTEIN SGT1 HOMOLOG"/>
    <property type="match status" value="1"/>
</dbReference>
<evidence type="ECO:0000259" key="2">
    <source>
        <dbReference type="PROSITE" id="PS51048"/>
    </source>
</evidence>
<dbReference type="GeneTree" id="ENSGT00940000168070"/>
<reference evidence="4" key="1">
    <citation type="submission" date="2025-08" db="UniProtKB">
        <authorList>
            <consortium name="Ensembl"/>
        </authorList>
    </citation>
    <scope>IDENTIFICATION</scope>
</reference>
<dbReference type="AlphaFoldDB" id="A0A8C4WYJ6"/>
<dbReference type="Gene3D" id="2.60.40.790">
    <property type="match status" value="1"/>
</dbReference>
<accession>A0A8C4WYJ6</accession>
<feature type="compositionally biased region" description="Polar residues" evidence="1">
    <location>
        <begin position="137"/>
        <end position="147"/>
    </location>
</feature>
<sequence length="236" mass="25870">MCIPLPSPSCYGRPLISLSSDASATEVLKDSEEGRSVSAAAPNIKHDWYQTESHVVVTLLLRQANPDDVTVNLKETEVDVCATAPSGSYHFNLHLAHPIITKLSGYRVLPSKIEVKMRKVHGHHWESLEGEGVVPSIHSSGQETQPAYPSASGKNWDALASQLAAEEKGENSEGDVALNHLFQQIYADGNEDVRRAMNKSFVESGGTVLSTNWGEVGQEKVEVKPPDGMEWRHYEI</sequence>
<evidence type="ECO:0008006" key="6">
    <source>
        <dbReference type="Google" id="ProtNLM"/>
    </source>
</evidence>
<proteinExistence type="predicted"/>
<protein>
    <recommendedName>
        <fullName evidence="6">Suppressor of G2 allele of SKP1</fullName>
    </recommendedName>
</protein>
<dbReference type="FunFam" id="2.60.40.790:FF:000012">
    <property type="entry name" value="SGT1 homolog, MIS12 kinetochore complex assembly cochaperone"/>
    <property type="match status" value="1"/>
</dbReference>
<dbReference type="Proteomes" id="UP000694388">
    <property type="component" value="Unplaced"/>
</dbReference>
<evidence type="ECO:0000313" key="4">
    <source>
        <dbReference type="Ensembl" id="ENSEBUP00000019710.1"/>
    </source>
</evidence>
<keyword evidence="5" id="KW-1185">Reference proteome</keyword>
<feature type="region of interest" description="Disordered" evidence="1">
    <location>
        <begin position="131"/>
        <end position="153"/>
    </location>
</feature>
<evidence type="ECO:0000256" key="1">
    <source>
        <dbReference type="SAM" id="MobiDB-lite"/>
    </source>
</evidence>
<dbReference type="Pfam" id="PF05002">
    <property type="entry name" value="SGS"/>
    <property type="match status" value="1"/>
</dbReference>
<feature type="domain" description="CS" evidence="3">
    <location>
        <begin position="41"/>
        <end position="129"/>
    </location>
</feature>
<dbReference type="InterPro" id="IPR007052">
    <property type="entry name" value="CS_dom"/>
</dbReference>
<dbReference type="SUPFAM" id="SSF49764">
    <property type="entry name" value="HSP20-like chaperones"/>
    <property type="match status" value="1"/>
</dbReference>
<reference evidence="4" key="2">
    <citation type="submission" date="2025-09" db="UniProtKB">
        <authorList>
            <consortium name="Ensembl"/>
        </authorList>
    </citation>
    <scope>IDENTIFICATION</scope>
</reference>